<organism evidence="1 2">
    <name type="scientific">Canna indica</name>
    <name type="common">Indian-shot</name>
    <dbReference type="NCBI Taxonomy" id="4628"/>
    <lineage>
        <taxon>Eukaryota</taxon>
        <taxon>Viridiplantae</taxon>
        <taxon>Streptophyta</taxon>
        <taxon>Embryophyta</taxon>
        <taxon>Tracheophyta</taxon>
        <taxon>Spermatophyta</taxon>
        <taxon>Magnoliopsida</taxon>
        <taxon>Liliopsida</taxon>
        <taxon>Zingiberales</taxon>
        <taxon>Cannaceae</taxon>
        <taxon>Canna</taxon>
    </lineage>
</organism>
<evidence type="ECO:0000313" key="1">
    <source>
        <dbReference type="EMBL" id="WOL02188.1"/>
    </source>
</evidence>
<name>A0AAQ3QAQ9_9LILI</name>
<accession>A0AAQ3QAQ9</accession>
<evidence type="ECO:0000313" key="2">
    <source>
        <dbReference type="Proteomes" id="UP001327560"/>
    </source>
</evidence>
<dbReference type="Proteomes" id="UP001327560">
    <property type="component" value="Chromosome 3"/>
</dbReference>
<keyword evidence="2" id="KW-1185">Reference proteome</keyword>
<sequence>MANSTETLMTPSVVMMAAAPTLSIRVAIAPGCQFSSSSCQNPIRLGELGQRTEVKRGGERGKDSYYSKVSGDAEGAEDAAVLDAGDAEAGLADCGEEAADPDGLVRGRLLLTQLLQPCPGGVRRSFPGLLSHPESPVCFLGGR</sequence>
<protein>
    <submittedName>
        <fullName evidence="1">Uncharacterized protein</fullName>
    </submittedName>
</protein>
<dbReference type="EMBL" id="CP136892">
    <property type="protein sequence ID" value="WOL02188.1"/>
    <property type="molecule type" value="Genomic_DNA"/>
</dbReference>
<dbReference type="AlphaFoldDB" id="A0AAQ3QAQ9"/>
<reference evidence="1 2" key="1">
    <citation type="submission" date="2023-10" db="EMBL/GenBank/DDBJ databases">
        <title>Chromosome-scale genome assembly provides insights into flower coloration mechanisms of Canna indica.</title>
        <authorList>
            <person name="Li C."/>
        </authorList>
    </citation>
    <scope>NUCLEOTIDE SEQUENCE [LARGE SCALE GENOMIC DNA]</scope>
    <source>
        <tissue evidence="1">Flower</tissue>
    </source>
</reference>
<proteinExistence type="predicted"/>
<gene>
    <name evidence="1" type="ORF">Cni_G10908</name>
</gene>